<evidence type="ECO:0000256" key="12">
    <source>
        <dbReference type="SAM" id="Phobius"/>
    </source>
</evidence>
<dbReference type="PROSITE" id="PS50835">
    <property type="entry name" value="IG_LIKE"/>
    <property type="match status" value="1"/>
</dbReference>
<dbReference type="PANTHER" id="PTHR24369:SF156">
    <property type="entry name" value="LEUCINE RICH REPEAT AND IG DOMAIN CONTAINING 2"/>
    <property type="match status" value="1"/>
</dbReference>
<keyword evidence="2" id="KW-0433">Leucine-rich repeat</keyword>
<dbReference type="PROSITE" id="PS51450">
    <property type="entry name" value="LRR"/>
    <property type="match status" value="1"/>
</dbReference>
<dbReference type="Pfam" id="PF13855">
    <property type="entry name" value="LRR_8"/>
    <property type="match status" value="3"/>
</dbReference>
<dbReference type="GO" id="GO:0005886">
    <property type="term" value="C:plasma membrane"/>
    <property type="evidence" value="ECO:0007669"/>
    <property type="project" value="TreeGrafter"/>
</dbReference>
<dbReference type="InterPro" id="IPR032675">
    <property type="entry name" value="LRR_dom_sf"/>
</dbReference>
<dbReference type="SMART" id="SM00369">
    <property type="entry name" value="LRR_TYP"/>
    <property type="match status" value="10"/>
</dbReference>
<dbReference type="SUPFAM" id="SSF48726">
    <property type="entry name" value="Immunoglobulin"/>
    <property type="match status" value="1"/>
</dbReference>
<keyword evidence="5" id="KW-0677">Repeat</keyword>
<comment type="caution">
    <text evidence="14">The sequence shown here is derived from an EMBL/GenBank/DDBJ whole genome shotgun (WGS) entry which is preliminary data.</text>
</comment>
<evidence type="ECO:0000256" key="5">
    <source>
        <dbReference type="ARBA" id="ARBA00022737"/>
    </source>
</evidence>
<evidence type="ECO:0000259" key="13">
    <source>
        <dbReference type="PROSITE" id="PS50835"/>
    </source>
</evidence>
<accession>A0A835NN69</accession>
<dbReference type="InterPro" id="IPR050541">
    <property type="entry name" value="LRR_TM_domain-containing"/>
</dbReference>
<dbReference type="InterPro" id="IPR000372">
    <property type="entry name" value="LRRNT"/>
</dbReference>
<keyword evidence="8" id="KW-1015">Disulfide bond</keyword>
<evidence type="ECO:0000256" key="1">
    <source>
        <dbReference type="ARBA" id="ARBA00004479"/>
    </source>
</evidence>
<dbReference type="SUPFAM" id="SSF52058">
    <property type="entry name" value="L domain-like"/>
    <property type="match status" value="1"/>
</dbReference>
<dbReference type="EMBL" id="JADDUC010000131">
    <property type="protein sequence ID" value="KAG0117704.1"/>
    <property type="molecule type" value="Genomic_DNA"/>
</dbReference>
<dbReference type="Gene3D" id="3.80.10.10">
    <property type="entry name" value="Ribonuclease Inhibitor"/>
    <property type="match status" value="1"/>
</dbReference>
<keyword evidence="9" id="KW-0325">Glycoprotein</keyword>
<sequence>MGKFYKMPHKSSEYSYNLPQFQCMTRGGAGSHTEEGSSWGSVAQRSFWRPSLSEQRSGRARARDNRLLSHLSFSGVTPGEPEPETTGSCPTFPFLISELNHKQKVTSCTKGQRTVQWHTLIAAHTPPRPVGSEHHKPPPWLSGPCTHCILPPPAAEQALQPHCTCAALLPPGPRSTCERGPSSVPFTEMAHAVEMQQNIPQIVSQDDIIRHFEVIRFKTPLRISGTVWRENRNVKAGAGGNTSFAERTHCTNTLVSSDLAKLPCKESLHDLDKPLAQMTYLEQTGNLIYRVRAITKESQNLNVPNPNYTSPGHCTVRVTSNSSRELALQNCGGSRGYVVALQDTITVAVLTVRGVISRSQEENCCKVDLSVKFKPGRTKCTRSPCSAADKSSHIRLGRIYLAQYYVSFVGDSNIRSVPVIKPVVIHQYLEVVTMQKIRKDNIMETLNTFHSFVLSARVSFTKLVELLSHKQRDVVNIPCFVDILSPPDSKRIIFPSAYKLFSNNFKLYPPLDFFLRFTFSVKTEGNWLRKGMEKARDGGLAQISGVMHHTALSYWQLFLGLAVLLVFTSPTAGCPARCECSAQNKSVSCHRRRLMSIPEGIPIETKILDLSKNRLKSVNPEEFTSYPLLEEIDLSDNIVSNVEPGAFNNLFNLRSLRLKGNRLKLVPLGVFTGLSNLTKLDISENKIVILLDYMFQDLHNLKSLEVGDNDLVYISHRAFSGLLSLEQLTLERCNLTAVPTEALSHLHNLISLHLKQLNINALPAYAFKRLFRLKDLQIEAWPLLDMLPANSLYGLNLTSLSITNTNLSAVPYSAFKHLVYLTHLNLSYNPISTIEAGMLSDLVRLQELHMVGAQLRTIEPHAFQGLRFLRVLNVSQNLLETLEENVFHSSKSLEVLCINNNPLACDCRLLWILQRQPTLQFGGEPPMCAGPDSVRERSFRDFHSTALSFYFTCKKPKIQDKKLQYLVVEEGQTVQLMCNADGDPQPTISWVTPRRRLITTKSNGRATVLGDGTLEIRFAQDQDTGIYVCIASNAAGNDTYSASLTVKGFTSDRFLYANRTPMYMTDSNDTSSNGTNANSYSLDLKTILVSTAMGCFTFLGVVLFCFLLLFVWSRGKGKHKTSIDLEYVPRKNNGAVVEGEVSGPRRPPSTFKTVEELYPEFAWPYLVQAAGIAGHWQQGDMAASSHCCKNLPNPSGSQCKQKLTSEHNTMPATEPVSKSSQTPKNPQLPSPHDLPDILYTVYTIPSEQGTAGTWPRAVMGGLQHDSWAVLFHSYPDILSRMLQLELKAACNKLATIELSLS</sequence>
<keyword evidence="4" id="KW-0732">Signal</keyword>
<dbReference type="SMART" id="SM00013">
    <property type="entry name" value="LRRNT"/>
    <property type="match status" value="1"/>
</dbReference>
<keyword evidence="6 12" id="KW-1133">Transmembrane helix</keyword>
<evidence type="ECO:0000256" key="9">
    <source>
        <dbReference type="ARBA" id="ARBA00023180"/>
    </source>
</evidence>
<dbReference type="InterPro" id="IPR007110">
    <property type="entry name" value="Ig-like_dom"/>
</dbReference>
<feature type="transmembrane region" description="Helical" evidence="12">
    <location>
        <begin position="1087"/>
        <end position="1112"/>
    </location>
</feature>
<dbReference type="InterPro" id="IPR036179">
    <property type="entry name" value="Ig-like_dom_sf"/>
</dbReference>
<feature type="region of interest" description="Disordered" evidence="11">
    <location>
        <begin position="1198"/>
        <end position="1230"/>
    </location>
</feature>
<evidence type="ECO:0000256" key="7">
    <source>
        <dbReference type="ARBA" id="ARBA00023136"/>
    </source>
</evidence>
<keyword evidence="10" id="KW-0393">Immunoglobulin domain</keyword>
<evidence type="ECO:0000313" key="14">
    <source>
        <dbReference type="EMBL" id="KAG0117704.1"/>
    </source>
</evidence>
<keyword evidence="7 12" id="KW-0472">Membrane</keyword>
<dbReference type="FunFam" id="2.60.40.10:FF:000076">
    <property type="entry name" value="Leucine-rich repeat and Ig domain-containing 4"/>
    <property type="match status" value="1"/>
</dbReference>
<dbReference type="Pfam" id="PF07679">
    <property type="entry name" value="I-set"/>
    <property type="match status" value="1"/>
</dbReference>
<dbReference type="Gene3D" id="2.60.40.10">
    <property type="entry name" value="Immunoglobulins"/>
    <property type="match status" value="1"/>
</dbReference>
<dbReference type="InterPro" id="IPR003599">
    <property type="entry name" value="Ig_sub"/>
</dbReference>
<dbReference type="InterPro" id="IPR013783">
    <property type="entry name" value="Ig-like_fold"/>
</dbReference>
<dbReference type="InterPro" id="IPR013098">
    <property type="entry name" value="Ig_I-set"/>
</dbReference>
<evidence type="ECO:0000256" key="11">
    <source>
        <dbReference type="SAM" id="MobiDB-lite"/>
    </source>
</evidence>
<dbReference type="InterPro" id="IPR003591">
    <property type="entry name" value="Leu-rich_rpt_typical-subtyp"/>
</dbReference>
<evidence type="ECO:0000256" key="4">
    <source>
        <dbReference type="ARBA" id="ARBA00022729"/>
    </source>
</evidence>
<evidence type="ECO:0000256" key="8">
    <source>
        <dbReference type="ARBA" id="ARBA00023157"/>
    </source>
</evidence>
<feature type="domain" description="Ig-like" evidence="13">
    <location>
        <begin position="956"/>
        <end position="1045"/>
    </location>
</feature>
<name>A0A835NN69_9PASS</name>
<evidence type="ECO:0000256" key="10">
    <source>
        <dbReference type="ARBA" id="ARBA00023319"/>
    </source>
</evidence>
<dbReference type="FunFam" id="3.80.10.10:FF:000014">
    <property type="entry name" value="Leucine-rich repeat and immunoglobulin-like domain-containing nogo receptor-interacting protein 1"/>
    <property type="match status" value="1"/>
</dbReference>
<dbReference type="PANTHER" id="PTHR24369">
    <property type="entry name" value="ANTIGEN BSP, PUTATIVE-RELATED"/>
    <property type="match status" value="1"/>
</dbReference>
<dbReference type="SMART" id="SM00409">
    <property type="entry name" value="IG"/>
    <property type="match status" value="1"/>
</dbReference>
<dbReference type="InterPro" id="IPR003598">
    <property type="entry name" value="Ig_sub2"/>
</dbReference>
<evidence type="ECO:0000256" key="2">
    <source>
        <dbReference type="ARBA" id="ARBA00022614"/>
    </source>
</evidence>
<keyword evidence="3 12" id="KW-0812">Transmembrane</keyword>
<organism evidence="14">
    <name type="scientific">Lamprotornis superbus</name>
    <dbReference type="NCBI Taxonomy" id="245042"/>
    <lineage>
        <taxon>Eukaryota</taxon>
        <taxon>Metazoa</taxon>
        <taxon>Chordata</taxon>
        <taxon>Craniata</taxon>
        <taxon>Vertebrata</taxon>
        <taxon>Euteleostomi</taxon>
        <taxon>Archelosauria</taxon>
        <taxon>Archosauria</taxon>
        <taxon>Dinosauria</taxon>
        <taxon>Saurischia</taxon>
        <taxon>Theropoda</taxon>
        <taxon>Coelurosauria</taxon>
        <taxon>Aves</taxon>
        <taxon>Neognathae</taxon>
        <taxon>Neoaves</taxon>
        <taxon>Telluraves</taxon>
        <taxon>Australaves</taxon>
        <taxon>Passeriformes</taxon>
        <taxon>Sturnidae</taxon>
        <taxon>Lamprotornis</taxon>
    </lineage>
</organism>
<feature type="compositionally biased region" description="Polar residues" evidence="11">
    <location>
        <begin position="1198"/>
        <end position="1227"/>
    </location>
</feature>
<evidence type="ECO:0000256" key="6">
    <source>
        <dbReference type="ARBA" id="ARBA00022989"/>
    </source>
</evidence>
<comment type="subcellular location">
    <subcellularLocation>
        <location evidence="1">Membrane</location>
        <topology evidence="1">Single-pass type I membrane protein</topology>
    </subcellularLocation>
</comment>
<reference evidence="14" key="1">
    <citation type="submission" date="2020-10" db="EMBL/GenBank/DDBJ databases">
        <title>Feather gene expression reveals the developmental basis of iridescence in African starlings.</title>
        <authorList>
            <person name="Rubenstein D.R."/>
        </authorList>
    </citation>
    <scope>NUCLEOTIDE SEQUENCE</scope>
    <source>
        <strain evidence="14">SS15</strain>
        <tissue evidence="14">Liver</tissue>
    </source>
</reference>
<dbReference type="InterPro" id="IPR001611">
    <property type="entry name" value="Leu-rich_rpt"/>
</dbReference>
<gene>
    <name evidence="14" type="ORF">IHE44_002334</name>
</gene>
<evidence type="ECO:0000256" key="3">
    <source>
        <dbReference type="ARBA" id="ARBA00022692"/>
    </source>
</evidence>
<dbReference type="SMART" id="SM00408">
    <property type="entry name" value="IGc2"/>
    <property type="match status" value="1"/>
</dbReference>
<protein>
    <recommendedName>
        <fullName evidence="13">Ig-like domain-containing protein</fullName>
    </recommendedName>
</protein>
<proteinExistence type="predicted"/>